<proteinExistence type="predicted"/>
<sequence length="81" mass="9297">SPGNIWRRRGEIGLLYLIDSRLYVSYRQGNVQTMVAMTLVHRLFGLNRKSDRVTSIAYSFKTHMVRINTEDACFSSAIANE</sequence>
<organism evidence="1">
    <name type="scientific">hydrothermal vent metagenome</name>
    <dbReference type="NCBI Taxonomy" id="652676"/>
    <lineage>
        <taxon>unclassified sequences</taxon>
        <taxon>metagenomes</taxon>
        <taxon>ecological metagenomes</taxon>
    </lineage>
</organism>
<dbReference type="AlphaFoldDB" id="A0A3B1BVP1"/>
<name>A0A3B1BVP1_9ZZZZ</name>
<accession>A0A3B1BVP1</accession>
<gene>
    <name evidence="1" type="ORF">MNBD_NITROSPINAE03-305</name>
</gene>
<feature type="non-terminal residue" evidence="1">
    <location>
        <position position="1"/>
    </location>
</feature>
<evidence type="ECO:0000313" key="1">
    <source>
        <dbReference type="EMBL" id="VAX22386.1"/>
    </source>
</evidence>
<protein>
    <submittedName>
        <fullName evidence="1">Uncharacterized protein</fullName>
    </submittedName>
</protein>
<reference evidence="1" key="1">
    <citation type="submission" date="2018-06" db="EMBL/GenBank/DDBJ databases">
        <authorList>
            <person name="Zhirakovskaya E."/>
        </authorList>
    </citation>
    <scope>NUCLEOTIDE SEQUENCE</scope>
</reference>
<dbReference type="EMBL" id="UOGB01000236">
    <property type="protein sequence ID" value="VAX22386.1"/>
    <property type="molecule type" value="Genomic_DNA"/>
</dbReference>